<keyword evidence="2" id="KW-1185">Reference proteome</keyword>
<evidence type="ECO:0000313" key="1">
    <source>
        <dbReference type="EMBL" id="KAK3273335.1"/>
    </source>
</evidence>
<name>A0AAE0L6B9_9CHLO</name>
<comment type="caution">
    <text evidence="1">The sequence shown here is derived from an EMBL/GenBank/DDBJ whole genome shotgun (WGS) entry which is preliminary data.</text>
</comment>
<protein>
    <submittedName>
        <fullName evidence="1">Uncharacterized protein</fullName>
    </submittedName>
</protein>
<accession>A0AAE0L6B9</accession>
<proteinExistence type="predicted"/>
<evidence type="ECO:0000313" key="2">
    <source>
        <dbReference type="Proteomes" id="UP001190700"/>
    </source>
</evidence>
<dbReference type="EMBL" id="LGRX02008520">
    <property type="protein sequence ID" value="KAK3273335.1"/>
    <property type="molecule type" value="Genomic_DNA"/>
</dbReference>
<sequence length="98" mass="10522">MQQQLAQQQANHEAAMAVLRQTVDAQQQQLIAAAAAAAVVAAPPVSPELRALIVAFESAPLFVEEWPMECLDMLAAVLQPPPAPSRGEPDRSWLKPEA</sequence>
<gene>
    <name evidence="1" type="ORF">CYMTET_18418</name>
</gene>
<reference evidence="1 2" key="1">
    <citation type="journal article" date="2015" name="Genome Biol. Evol.">
        <title>Comparative Genomics of a Bacterivorous Green Alga Reveals Evolutionary Causalities and Consequences of Phago-Mixotrophic Mode of Nutrition.</title>
        <authorList>
            <person name="Burns J.A."/>
            <person name="Paasch A."/>
            <person name="Narechania A."/>
            <person name="Kim E."/>
        </authorList>
    </citation>
    <scope>NUCLEOTIDE SEQUENCE [LARGE SCALE GENOMIC DNA]</scope>
    <source>
        <strain evidence="1 2">PLY_AMNH</strain>
    </source>
</reference>
<organism evidence="1 2">
    <name type="scientific">Cymbomonas tetramitiformis</name>
    <dbReference type="NCBI Taxonomy" id="36881"/>
    <lineage>
        <taxon>Eukaryota</taxon>
        <taxon>Viridiplantae</taxon>
        <taxon>Chlorophyta</taxon>
        <taxon>Pyramimonadophyceae</taxon>
        <taxon>Pyramimonadales</taxon>
        <taxon>Pyramimonadaceae</taxon>
        <taxon>Cymbomonas</taxon>
    </lineage>
</organism>
<dbReference type="Proteomes" id="UP001190700">
    <property type="component" value="Unassembled WGS sequence"/>
</dbReference>
<dbReference type="AlphaFoldDB" id="A0AAE0L6B9"/>